<keyword evidence="2" id="KW-0812">Transmembrane</keyword>
<dbReference type="AlphaFoldDB" id="A0AAW5T3J3"/>
<feature type="compositionally biased region" description="Gly residues" evidence="1">
    <location>
        <begin position="27"/>
        <end position="36"/>
    </location>
</feature>
<accession>A0AAW5T3J3</accession>
<dbReference type="Proteomes" id="UP001141659">
    <property type="component" value="Unassembled WGS sequence"/>
</dbReference>
<keyword evidence="2" id="KW-0472">Membrane</keyword>
<organism evidence="3 4">
    <name type="scientific">Mycolicibacterium porcinum</name>
    <dbReference type="NCBI Taxonomy" id="39693"/>
    <lineage>
        <taxon>Bacteria</taxon>
        <taxon>Bacillati</taxon>
        <taxon>Actinomycetota</taxon>
        <taxon>Actinomycetes</taxon>
        <taxon>Mycobacteriales</taxon>
        <taxon>Mycobacteriaceae</taxon>
        <taxon>Mycolicibacterium</taxon>
    </lineage>
</organism>
<evidence type="ECO:0000313" key="4">
    <source>
        <dbReference type="Proteomes" id="UP001141659"/>
    </source>
</evidence>
<comment type="caution">
    <text evidence="3">The sequence shown here is derived from an EMBL/GenBank/DDBJ whole genome shotgun (WGS) entry which is preliminary data.</text>
</comment>
<evidence type="ECO:0000256" key="2">
    <source>
        <dbReference type="SAM" id="Phobius"/>
    </source>
</evidence>
<dbReference type="RefSeq" id="WP_133058088.1">
    <property type="nucleotide sequence ID" value="NZ_JACKVC010000016.1"/>
</dbReference>
<feature type="transmembrane region" description="Helical" evidence="2">
    <location>
        <begin position="188"/>
        <end position="216"/>
    </location>
</feature>
<dbReference type="EMBL" id="JACKVC010000016">
    <property type="protein sequence ID" value="MCV7389273.1"/>
    <property type="molecule type" value="Genomic_DNA"/>
</dbReference>
<reference evidence="3" key="1">
    <citation type="submission" date="2020-07" db="EMBL/GenBank/DDBJ databases">
        <authorList>
            <person name="Pettersson B.M.F."/>
            <person name="Behra P.R.K."/>
            <person name="Ramesh M."/>
            <person name="Das S."/>
            <person name="Dasgupta S."/>
            <person name="Kirsebom L.A."/>
        </authorList>
    </citation>
    <scope>NUCLEOTIDE SEQUENCE</scope>
    <source>
        <strain evidence="3">DSM 44242</strain>
    </source>
</reference>
<feature type="transmembrane region" description="Helical" evidence="2">
    <location>
        <begin position="58"/>
        <end position="80"/>
    </location>
</feature>
<feature type="region of interest" description="Disordered" evidence="1">
    <location>
        <begin position="1"/>
        <end position="46"/>
    </location>
</feature>
<reference evidence="3" key="2">
    <citation type="journal article" date="2022" name="BMC Genomics">
        <title>Comparative genome analysis of mycobacteria focusing on tRNA and non-coding RNA.</title>
        <authorList>
            <person name="Behra P.R.K."/>
            <person name="Pettersson B.M.F."/>
            <person name="Ramesh M."/>
            <person name="Das S."/>
            <person name="Dasgupta S."/>
            <person name="Kirsebom L.A."/>
        </authorList>
    </citation>
    <scope>NUCLEOTIDE SEQUENCE</scope>
    <source>
        <strain evidence="3">DSM 44242</strain>
    </source>
</reference>
<name>A0AAW5T3J3_9MYCO</name>
<protein>
    <recommendedName>
        <fullName evidence="5">Serine/arginine repetitive matrix protein 2</fullName>
    </recommendedName>
</protein>
<sequence length="222" mass="23016">MPTQPPGWPGQHFPAPQPFPGQQYAPGGAGPTGFGYGPPTPGDFPGYPPRKAPPKKRWYGVGAALIIVGVAVTVIAGVGLTSEFSGAAPDAEHTFASGEMTTVHLDAGETKVIFIADPGEHRDGRCSVGNRGGSGDDLKLENYKGSLTINQWQAVFTVTAQRAADYTVTCEAAASDEFGVGSDAKPTLVVGTILAAFGGCFLFGVGIVALTVTAILRWRRKA</sequence>
<evidence type="ECO:0000313" key="3">
    <source>
        <dbReference type="EMBL" id="MCV7389273.1"/>
    </source>
</evidence>
<keyword evidence="2" id="KW-1133">Transmembrane helix</keyword>
<evidence type="ECO:0000256" key="1">
    <source>
        <dbReference type="SAM" id="MobiDB-lite"/>
    </source>
</evidence>
<proteinExistence type="predicted"/>
<feature type="compositionally biased region" description="Low complexity" evidence="1">
    <location>
        <begin position="9"/>
        <end position="26"/>
    </location>
</feature>
<gene>
    <name evidence="3" type="ORF">H5P34_14545</name>
</gene>
<evidence type="ECO:0008006" key="5">
    <source>
        <dbReference type="Google" id="ProtNLM"/>
    </source>
</evidence>